<dbReference type="Pfam" id="PF00990">
    <property type="entry name" value="GGDEF"/>
    <property type="match status" value="1"/>
</dbReference>
<dbReference type="CDD" id="cd01949">
    <property type="entry name" value="GGDEF"/>
    <property type="match status" value="1"/>
</dbReference>
<dbReference type="EMBL" id="CP020472">
    <property type="protein sequence ID" value="ARD23670.1"/>
    <property type="molecule type" value="Genomic_DNA"/>
</dbReference>
<dbReference type="SUPFAM" id="SSF55073">
    <property type="entry name" value="Nucleotide cyclase"/>
    <property type="match status" value="1"/>
</dbReference>
<dbReference type="RefSeq" id="WP_080916627.1">
    <property type="nucleotide sequence ID" value="NZ_CANMJJ010000010.1"/>
</dbReference>
<dbReference type="SMART" id="SM00267">
    <property type="entry name" value="GGDEF"/>
    <property type="match status" value="1"/>
</dbReference>
<feature type="coiled-coil region" evidence="1">
    <location>
        <begin position="1"/>
        <end position="35"/>
    </location>
</feature>
<dbReference type="InterPro" id="IPR000700">
    <property type="entry name" value="PAS-assoc_C"/>
</dbReference>
<dbReference type="NCBIfam" id="TIGR00254">
    <property type="entry name" value="GGDEF"/>
    <property type="match status" value="1"/>
</dbReference>
<evidence type="ECO:0000259" key="3">
    <source>
        <dbReference type="PROSITE" id="PS50113"/>
    </source>
</evidence>
<evidence type="ECO:0000313" key="6">
    <source>
        <dbReference type="Proteomes" id="UP000191820"/>
    </source>
</evidence>
<dbReference type="Gene3D" id="3.30.450.20">
    <property type="entry name" value="PAS domain"/>
    <property type="match status" value="1"/>
</dbReference>
<dbReference type="Pfam" id="PF08447">
    <property type="entry name" value="PAS_3"/>
    <property type="match status" value="1"/>
</dbReference>
<dbReference type="InterPro" id="IPR013655">
    <property type="entry name" value="PAS_fold_3"/>
</dbReference>
<keyword evidence="6" id="KW-1185">Reference proteome</keyword>
<gene>
    <name evidence="5" type="ORF">SJ2017_3419</name>
</gene>
<dbReference type="Gene3D" id="3.30.70.270">
    <property type="match status" value="1"/>
</dbReference>
<keyword evidence="1" id="KW-0175">Coiled coil</keyword>
<feature type="domain" description="PAS" evidence="2">
    <location>
        <begin position="54"/>
        <end position="105"/>
    </location>
</feature>
<reference evidence="5 6" key="1">
    <citation type="submission" date="2017-03" db="EMBL/GenBank/DDBJ databases">
        <title>Genome sequencing of Shewanella japonica KCTC 22435.</title>
        <authorList>
            <person name="Kim K.M."/>
        </authorList>
    </citation>
    <scope>NUCLEOTIDE SEQUENCE [LARGE SCALE GENOMIC DNA]</scope>
    <source>
        <strain evidence="5 6">KCTC 22435</strain>
    </source>
</reference>
<dbReference type="Proteomes" id="UP000191820">
    <property type="component" value="Chromosome"/>
</dbReference>
<proteinExistence type="predicted"/>
<dbReference type="CDD" id="cd00130">
    <property type="entry name" value="PAS"/>
    <property type="match status" value="1"/>
</dbReference>
<dbReference type="SMART" id="SM00086">
    <property type="entry name" value="PAC"/>
    <property type="match status" value="1"/>
</dbReference>
<dbReference type="SUPFAM" id="SSF55785">
    <property type="entry name" value="PYP-like sensor domain (PAS domain)"/>
    <property type="match status" value="1"/>
</dbReference>
<sequence>MDTQASQLSALAAEIERLTRENEALKQHNIHLQQQLSATLDGTGLCLWEQHVPSGDLLIYNQEWGSLLGYTREEYAANMESWKGSLHPDDKDWVIKAFEDHIEGKEDVYQAVHRMIHKDGSVRWVSDRGRIVEYTSDGKPLKILGTHIDITQEKRYQLDLARLAHRDPLTDLLNRNAAKKAFKSLQHDANFDSGTLLFIDVDNFKMINDHHGHRFGDLALINISQTLQHYADKLLASKQVSIARIGGDEFVIITAISEYELISILAGSLVNHYKQNVTIEEKSVSLGLSIGISCFAKHDTFAEVCEQADNAMYGIKQAGKHNYSFWQQPKTLIQSIR</sequence>
<feature type="domain" description="PAC" evidence="3">
    <location>
        <begin position="109"/>
        <end position="162"/>
    </location>
</feature>
<dbReference type="InterPro" id="IPR035965">
    <property type="entry name" value="PAS-like_dom_sf"/>
</dbReference>
<accession>A0ABN4YN63</accession>
<dbReference type="PROSITE" id="PS50887">
    <property type="entry name" value="GGDEF"/>
    <property type="match status" value="1"/>
</dbReference>
<evidence type="ECO:0000313" key="5">
    <source>
        <dbReference type="EMBL" id="ARD23670.1"/>
    </source>
</evidence>
<dbReference type="InterPro" id="IPR000014">
    <property type="entry name" value="PAS"/>
</dbReference>
<evidence type="ECO:0000259" key="4">
    <source>
        <dbReference type="PROSITE" id="PS50887"/>
    </source>
</evidence>
<organism evidence="5 6">
    <name type="scientific">Shewanella japonica</name>
    <dbReference type="NCBI Taxonomy" id="93973"/>
    <lineage>
        <taxon>Bacteria</taxon>
        <taxon>Pseudomonadati</taxon>
        <taxon>Pseudomonadota</taxon>
        <taxon>Gammaproteobacteria</taxon>
        <taxon>Alteromonadales</taxon>
        <taxon>Shewanellaceae</taxon>
        <taxon>Shewanella</taxon>
    </lineage>
</organism>
<dbReference type="PANTHER" id="PTHR44757">
    <property type="entry name" value="DIGUANYLATE CYCLASE DGCP"/>
    <property type="match status" value="1"/>
</dbReference>
<name>A0ABN4YN63_9GAMM</name>
<dbReference type="InterPro" id="IPR052155">
    <property type="entry name" value="Biofilm_reg_signaling"/>
</dbReference>
<protein>
    <submittedName>
        <fullName evidence="5">Diguanylate cyclase</fullName>
    </submittedName>
</protein>
<dbReference type="NCBIfam" id="TIGR00229">
    <property type="entry name" value="sensory_box"/>
    <property type="match status" value="1"/>
</dbReference>
<dbReference type="PROSITE" id="PS50113">
    <property type="entry name" value="PAC"/>
    <property type="match status" value="1"/>
</dbReference>
<evidence type="ECO:0000259" key="2">
    <source>
        <dbReference type="PROSITE" id="PS50112"/>
    </source>
</evidence>
<dbReference type="PANTHER" id="PTHR44757:SF2">
    <property type="entry name" value="BIOFILM ARCHITECTURE MAINTENANCE PROTEIN MBAA"/>
    <property type="match status" value="1"/>
</dbReference>
<dbReference type="PROSITE" id="PS50112">
    <property type="entry name" value="PAS"/>
    <property type="match status" value="1"/>
</dbReference>
<evidence type="ECO:0000256" key="1">
    <source>
        <dbReference type="SAM" id="Coils"/>
    </source>
</evidence>
<dbReference type="InterPro" id="IPR001610">
    <property type="entry name" value="PAC"/>
</dbReference>
<dbReference type="InterPro" id="IPR043128">
    <property type="entry name" value="Rev_trsase/Diguanyl_cyclase"/>
</dbReference>
<dbReference type="InterPro" id="IPR029787">
    <property type="entry name" value="Nucleotide_cyclase"/>
</dbReference>
<dbReference type="InterPro" id="IPR000160">
    <property type="entry name" value="GGDEF_dom"/>
</dbReference>
<feature type="domain" description="GGDEF" evidence="4">
    <location>
        <begin position="192"/>
        <end position="328"/>
    </location>
</feature>